<organism evidence="5 6">
    <name type="scientific">Plectus sambesii</name>
    <dbReference type="NCBI Taxonomy" id="2011161"/>
    <lineage>
        <taxon>Eukaryota</taxon>
        <taxon>Metazoa</taxon>
        <taxon>Ecdysozoa</taxon>
        <taxon>Nematoda</taxon>
        <taxon>Chromadorea</taxon>
        <taxon>Plectida</taxon>
        <taxon>Plectina</taxon>
        <taxon>Plectoidea</taxon>
        <taxon>Plectidae</taxon>
        <taxon>Plectus</taxon>
    </lineage>
</organism>
<evidence type="ECO:0000259" key="4">
    <source>
        <dbReference type="PROSITE" id="PS50041"/>
    </source>
</evidence>
<feature type="transmembrane region" description="Helical" evidence="2">
    <location>
        <begin position="1020"/>
        <end position="1043"/>
    </location>
</feature>
<feature type="domain" description="C-type lectin" evidence="4">
    <location>
        <begin position="463"/>
        <end position="586"/>
    </location>
</feature>
<dbReference type="SMART" id="SM00034">
    <property type="entry name" value="CLECT"/>
    <property type="match status" value="5"/>
</dbReference>
<keyword evidence="3" id="KW-0732">Signal</keyword>
<dbReference type="Pfam" id="PF00059">
    <property type="entry name" value="Lectin_C"/>
    <property type="match status" value="5"/>
</dbReference>
<feature type="chain" id="PRO_5037388413" evidence="3">
    <location>
        <begin position="18"/>
        <end position="1073"/>
    </location>
</feature>
<dbReference type="InterPro" id="IPR016186">
    <property type="entry name" value="C-type_lectin-like/link_sf"/>
</dbReference>
<evidence type="ECO:0000256" key="2">
    <source>
        <dbReference type="SAM" id="Phobius"/>
    </source>
</evidence>
<dbReference type="PROSITE" id="PS50041">
    <property type="entry name" value="C_TYPE_LECTIN_2"/>
    <property type="match status" value="5"/>
</dbReference>
<feature type="domain" description="C-type lectin" evidence="4">
    <location>
        <begin position="60"/>
        <end position="225"/>
    </location>
</feature>
<reference evidence="6" key="1">
    <citation type="submission" date="2022-11" db="UniProtKB">
        <authorList>
            <consortium name="WormBaseParasite"/>
        </authorList>
    </citation>
    <scope>IDENTIFICATION</scope>
</reference>
<dbReference type="Proteomes" id="UP000887566">
    <property type="component" value="Unplaced"/>
</dbReference>
<dbReference type="PROSITE" id="PS00615">
    <property type="entry name" value="C_TYPE_LECTIN_1"/>
    <property type="match status" value="1"/>
</dbReference>
<protein>
    <submittedName>
        <fullName evidence="6">C-type lectin domain-containing protein</fullName>
    </submittedName>
</protein>
<evidence type="ECO:0000256" key="3">
    <source>
        <dbReference type="SAM" id="SignalP"/>
    </source>
</evidence>
<sequence>MPLLRVFLLLLIREVLTQDAPALNTGLIIPRWTPDDNANSSVCLMGWTKLAMPEEANFEYCVRIFSNLQMTFVQAEETCSHYSGAHLVSIQNEQELKIFESMMNAELNKSDLLLTSPFSRRQQRRQISYWTGLGQLCPNSDSSKKPDLRWTDKSEYSETQEFWKNRTIQTATGFTNNWEKNYCVTYTIERTMGTLLRLGQSGPDKTNMTYFNFNPCEERFPFICKSRALRQVLGSESDVVLEQDEIADDDNEVEVASTERPCGRDPFWCPLKQTDSTGEKITCYRLLTQRDYWDSADAKCRAGYNGNLASIHSAQEMHFISNMSTMQPFVSGETKMWIGLHRRNSDRTYQWTDRTPFNFVSSVTVEASDETENDQGSCVILKVVGRANRAQLRLSERFRTSWRRTISLTDQKDKEENYWMHQRCDNKLPAVCQKPGFGNEPTPVRRADPLDLTKKCPQDWQQYLGKCYRLFGADAAESQKNFMDAKSACAQGSHLVSITGPYEQAFVLSLLRGKRTDAWLGLNIKNGQIQWYDDVPLSFTRFSPTNRIIHVGSDKYLFQNSNSFGFSQDACAYIEGADDASTGYWDLLFKSLELTSQVSRMPPLLHDTCGNKKLAYICEQYPNEPADTSSDTRRTFETICDEYDNSEENATSFCFIRKNNGEDGVSTASDSLTQGTWAQADSFCHSFGNEVKKNFDKQFASSNLSSVINLFEWSFLTAKAKHYGFQELWLGLRYDESTKIFVWSDEWPVKIGPWAPGEPNLKRGICGAVRIDDDGPVWIMKDCNSVLPFVCKLSNAKPPPPAELPVAICPEDKMDWIPGATRCYLVITNQSQITTGYRADHDCFKQHRTASLASFPTEADFKMFSTHIHTKKATIPFAYIGLIQQRGGSFAWTDRSEVTFLNWAPGQPEYGQNSDAQECVQMDLKSDYKWYDVSCWQSRHFVCSVPSLTAADLTTTEATTAPPSGPLAATTNGQIAIETTQVGATTTQSGIIDVDSSGTTAASSDGAETAKAIDADGTGFVAVGIVLTIVFILALASGIIYFVRQRAGLGGLWSSREPRIMQFDSLQNDDEFS</sequence>
<dbReference type="InterPro" id="IPR016187">
    <property type="entry name" value="CTDL_fold"/>
</dbReference>
<dbReference type="InterPro" id="IPR001304">
    <property type="entry name" value="C-type_lectin-like"/>
</dbReference>
<dbReference type="InterPro" id="IPR050111">
    <property type="entry name" value="C-type_lectin/snaclec_domain"/>
</dbReference>
<feature type="domain" description="C-type lectin" evidence="4">
    <location>
        <begin position="676"/>
        <end position="792"/>
    </location>
</feature>
<dbReference type="SUPFAM" id="SSF56436">
    <property type="entry name" value="C-type lectin-like"/>
    <property type="match status" value="5"/>
</dbReference>
<evidence type="ECO:0000256" key="1">
    <source>
        <dbReference type="ARBA" id="ARBA00023157"/>
    </source>
</evidence>
<keyword evidence="1" id="KW-1015">Disulfide bond</keyword>
<accession>A0A914UGV7</accession>
<dbReference type="AlphaFoldDB" id="A0A914UGV7"/>
<dbReference type="WBParaSite" id="PSAMB.scaffold1008size37266.g10220.t1">
    <property type="protein sequence ID" value="PSAMB.scaffold1008size37266.g10220.t1"/>
    <property type="gene ID" value="PSAMB.scaffold1008size37266.g10220"/>
</dbReference>
<dbReference type="PANTHER" id="PTHR22803">
    <property type="entry name" value="MANNOSE, PHOSPHOLIPASE, LECTIN RECEPTOR RELATED"/>
    <property type="match status" value="1"/>
</dbReference>
<feature type="domain" description="C-type lectin" evidence="4">
    <location>
        <begin position="283"/>
        <end position="433"/>
    </location>
</feature>
<proteinExistence type="predicted"/>
<feature type="signal peptide" evidence="3">
    <location>
        <begin position="1"/>
        <end position="17"/>
    </location>
</feature>
<keyword evidence="2" id="KW-0812">Transmembrane</keyword>
<feature type="domain" description="C-type lectin" evidence="4">
    <location>
        <begin position="819"/>
        <end position="944"/>
    </location>
</feature>
<evidence type="ECO:0000313" key="6">
    <source>
        <dbReference type="WBParaSite" id="PSAMB.scaffold1008size37266.g10220.t1"/>
    </source>
</evidence>
<dbReference type="InterPro" id="IPR018378">
    <property type="entry name" value="C-type_lectin_CS"/>
</dbReference>
<dbReference type="CDD" id="cd00037">
    <property type="entry name" value="CLECT"/>
    <property type="match status" value="4"/>
</dbReference>
<dbReference type="Gene3D" id="3.10.100.10">
    <property type="entry name" value="Mannose-Binding Protein A, subunit A"/>
    <property type="match status" value="5"/>
</dbReference>
<keyword evidence="2" id="KW-0472">Membrane</keyword>
<keyword evidence="2" id="KW-1133">Transmembrane helix</keyword>
<keyword evidence="5" id="KW-1185">Reference proteome</keyword>
<name>A0A914UGV7_9BILA</name>
<evidence type="ECO:0000313" key="5">
    <source>
        <dbReference type="Proteomes" id="UP000887566"/>
    </source>
</evidence>